<evidence type="ECO:0000313" key="4">
    <source>
        <dbReference type="EMBL" id="QIW53717.1"/>
    </source>
</evidence>
<organism evidence="4 7">
    <name type="scientific">Pseudolactococcus raffinolactis</name>
    <dbReference type="NCBI Taxonomy" id="1366"/>
    <lineage>
        <taxon>Bacteria</taxon>
        <taxon>Bacillati</taxon>
        <taxon>Bacillota</taxon>
        <taxon>Bacilli</taxon>
        <taxon>Lactobacillales</taxon>
        <taxon>Streptococcaceae</taxon>
        <taxon>Pseudolactococcus</taxon>
    </lineage>
</organism>
<dbReference type="PANTHER" id="PTHR43479:SF11">
    <property type="entry name" value="ACREF_ENVCD OPERON REPRESSOR-RELATED"/>
    <property type="match status" value="1"/>
</dbReference>
<dbReference type="RefSeq" id="WP_138491393.1">
    <property type="nucleotide sequence ID" value="NZ_CBCPKB010000004.1"/>
</dbReference>
<protein>
    <submittedName>
        <fullName evidence="4">TetR family transcriptional regulator</fullName>
    </submittedName>
</protein>
<keyword evidence="6" id="KW-1185">Reference proteome</keyword>
<name>A0A5R9CLT2_9LACT</name>
<dbReference type="GO" id="GO:0003677">
    <property type="term" value="F:DNA binding"/>
    <property type="evidence" value="ECO:0007669"/>
    <property type="project" value="UniProtKB-UniRule"/>
</dbReference>
<dbReference type="EMBL" id="CP047616">
    <property type="protein sequence ID" value="QIW53717.1"/>
    <property type="molecule type" value="Genomic_DNA"/>
</dbReference>
<dbReference type="PROSITE" id="PS50977">
    <property type="entry name" value="HTH_TETR_2"/>
    <property type="match status" value="1"/>
</dbReference>
<proteinExistence type="predicted"/>
<evidence type="ECO:0000313" key="6">
    <source>
        <dbReference type="Proteomes" id="UP000501558"/>
    </source>
</evidence>
<dbReference type="AlphaFoldDB" id="A0A5R9CLT2"/>
<dbReference type="SUPFAM" id="SSF48498">
    <property type="entry name" value="Tetracyclin repressor-like, C-terminal domain"/>
    <property type="match status" value="1"/>
</dbReference>
<dbReference type="InterPro" id="IPR009057">
    <property type="entry name" value="Homeodomain-like_sf"/>
</dbReference>
<dbReference type="InterPro" id="IPR050624">
    <property type="entry name" value="HTH-type_Tx_Regulator"/>
</dbReference>
<keyword evidence="1 2" id="KW-0238">DNA-binding</keyword>
<dbReference type="InterPro" id="IPR001647">
    <property type="entry name" value="HTH_TetR"/>
</dbReference>
<accession>A0A5R9CLT2</accession>
<dbReference type="EMBL" id="CP047628">
    <property type="protein sequence ID" value="QIW58545.1"/>
    <property type="molecule type" value="Genomic_DNA"/>
</dbReference>
<dbReference type="Proteomes" id="UP000501558">
    <property type="component" value="Chromosome"/>
</dbReference>
<dbReference type="Pfam" id="PF00440">
    <property type="entry name" value="TetR_N"/>
    <property type="match status" value="1"/>
</dbReference>
<sequence>MEKVQGKRQLQKIATREHIIETAMSVYIAQGFSVPTHTIAQKAGVAHGTIFVHFPTREALLFQALARFADDIGNKLHGLSASNHDIETLLKAHLEIIGENEAFYKHLIHELPNLSLEARHLFVSLNSIASHHFSIALQSGIENGILKQLSTHMTYNTWLGLIHYYLQNSEFFSPNGESVIARYKDDLLNSYIDLIKK</sequence>
<feature type="DNA-binding region" description="H-T-H motif" evidence="2">
    <location>
        <begin position="35"/>
        <end position="54"/>
    </location>
</feature>
<dbReference type="InterPro" id="IPR036271">
    <property type="entry name" value="Tet_transcr_reg_TetR-rel_C_sf"/>
</dbReference>
<evidence type="ECO:0000256" key="1">
    <source>
        <dbReference type="ARBA" id="ARBA00023125"/>
    </source>
</evidence>
<gene>
    <name evidence="5" type="ORF">GU334_06315</name>
    <name evidence="4" type="ORF">GU336_05950</name>
</gene>
<evidence type="ECO:0000256" key="2">
    <source>
        <dbReference type="PROSITE-ProRule" id="PRU00335"/>
    </source>
</evidence>
<reference evidence="6 7" key="1">
    <citation type="submission" date="2019-12" db="EMBL/GenBank/DDBJ databases">
        <title>Whole genome sequences of Lactococcus raffinolactis strains isolated from sewage.</title>
        <authorList>
            <person name="Ybazeta G."/>
            <person name="Ross M."/>
            <person name="Brabant-Kirwan D."/>
            <person name="Saleh M."/>
            <person name="Dillon J.A."/>
            <person name="Splinter K."/>
            <person name="Nokhbeh R."/>
        </authorList>
    </citation>
    <scope>NUCLEOTIDE SEQUENCE [LARGE SCALE GENOMIC DNA]</scope>
    <source>
        <strain evidence="5 6">Lr_19_14</strain>
        <strain evidence="4 7">Lr_19_5</strain>
    </source>
</reference>
<dbReference type="PRINTS" id="PR00455">
    <property type="entry name" value="HTHTETR"/>
</dbReference>
<dbReference type="Proteomes" id="UP000501945">
    <property type="component" value="Chromosome"/>
</dbReference>
<dbReference type="PANTHER" id="PTHR43479">
    <property type="entry name" value="ACREF/ENVCD OPERON REPRESSOR-RELATED"/>
    <property type="match status" value="1"/>
</dbReference>
<feature type="domain" description="HTH tetR-type" evidence="3">
    <location>
        <begin position="13"/>
        <end position="72"/>
    </location>
</feature>
<evidence type="ECO:0000313" key="5">
    <source>
        <dbReference type="EMBL" id="QIW58545.1"/>
    </source>
</evidence>
<dbReference type="Gene3D" id="1.10.357.10">
    <property type="entry name" value="Tetracycline Repressor, domain 2"/>
    <property type="match status" value="1"/>
</dbReference>
<evidence type="ECO:0000313" key="7">
    <source>
        <dbReference type="Proteomes" id="UP000501945"/>
    </source>
</evidence>
<evidence type="ECO:0000259" key="3">
    <source>
        <dbReference type="PROSITE" id="PS50977"/>
    </source>
</evidence>
<dbReference type="SUPFAM" id="SSF46689">
    <property type="entry name" value="Homeodomain-like"/>
    <property type="match status" value="1"/>
</dbReference>